<evidence type="ECO:0000313" key="3">
    <source>
        <dbReference type="EMBL" id="XCH48835.1"/>
    </source>
</evidence>
<dbReference type="InterPro" id="IPR001296">
    <property type="entry name" value="Glyco_trans_1"/>
</dbReference>
<dbReference type="Pfam" id="PF00534">
    <property type="entry name" value="Glycos_transf_1"/>
    <property type="match status" value="1"/>
</dbReference>
<gene>
    <name evidence="3" type="ORF">V4D31_01455</name>
</gene>
<dbReference type="CDD" id="cd03802">
    <property type="entry name" value="GT4_AviGT4-like"/>
    <property type="match status" value="1"/>
</dbReference>
<dbReference type="AlphaFoldDB" id="A0AAU8H4V6"/>
<dbReference type="PANTHER" id="PTHR12526:SF595">
    <property type="entry name" value="BLL5217 PROTEIN"/>
    <property type="match status" value="1"/>
</dbReference>
<accession>A0AAU8H4V6</accession>
<dbReference type="GO" id="GO:0016757">
    <property type="term" value="F:glycosyltransferase activity"/>
    <property type="evidence" value="ECO:0007669"/>
    <property type="project" value="InterPro"/>
</dbReference>
<dbReference type="InterPro" id="IPR028098">
    <property type="entry name" value="Glyco_trans_4-like_N"/>
</dbReference>
<feature type="domain" description="Glycosyl transferase family 1" evidence="1">
    <location>
        <begin position="168"/>
        <end position="316"/>
    </location>
</feature>
<organism evidence="3">
    <name type="scientific">Thermodesulfovibrio obliviosus</name>
    <dbReference type="NCBI Taxonomy" id="3118332"/>
    <lineage>
        <taxon>Bacteria</taxon>
        <taxon>Pseudomonadati</taxon>
        <taxon>Nitrospirota</taxon>
        <taxon>Thermodesulfovibrionia</taxon>
        <taxon>Thermodesulfovibrionales</taxon>
        <taxon>Thermodesulfovibrionaceae</taxon>
        <taxon>Thermodesulfovibrio</taxon>
    </lineage>
</organism>
<protein>
    <submittedName>
        <fullName evidence="3">Glycosyltransferase family 4 protein</fullName>
    </submittedName>
</protein>
<feature type="domain" description="Glycosyltransferase subfamily 4-like N-terminal" evidence="2">
    <location>
        <begin position="18"/>
        <end position="143"/>
    </location>
</feature>
<name>A0AAU8H4V6_9BACT</name>
<dbReference type="Pfam" id="PF13439">
    <property type="entry name" value="Glyco_transf_4"/>
    <property type="match status" value="1"/>
</dbReference>
<sequence>MKIGLISPLWKKLPPEKYGGTELVVYDLACALTEKGHEVTVFASGDSNLPCKLVPIVERNLYDILGKFKWDFYDYDILQTEIVGKMSNDFDILHNHNGFIPLSITPLVKTPVVTTIHSSLPPEPAVLREAFKDRFYVSISNAQRELAPELNWIATVYHGIDVKKYPFSDKKGEYLLFLGTFSPYKGPDIAIEISKKSGIPIILAGEIRKEFEDFYKEKILSEQDGKQIKVFGELTFSEKAELLKNALALILPVRWKEAFGLVMIEAMACGTPVIAPRRASVPEIVIDGVTGFIVSVENMIDGMVKKIEEIKNINPLNCRLHVEKNFTAEKMVKEYLKVYEKILQIHKPFSLLEKIW</sequence>
<dbReference type="SUPFAM" id="SSF53756">
    <property type="entry name" value="UDP-Glycosyltransferase/glycogen phosphorylase"/>
    <property type="match status" value="1"/>
</dbReference>
<evidence type="ECO:0000259" key="1">
    <source>
        <dbReference type="Pfam" id="PF00534"/>
    </source>
</evidence>
<reference evidence="3" key="1">
    <citation type="submission" date="2024-01" db="EMBL/GenBank/DDBJ databases">
        <title>The first autotrophic representatives of the genus Thermodesulfovibrio.</title>
        <authorList>
            <person name="Maltseva A.I."/>
            <person name="Elcheninov A.G."/>
            <person name="Kublanov I.V."/>
            <person name="Lebedinsky A.V."/>
            <person name="Frolov E.N."/>
        </authorList>
    </citation>
    <scope>NUCLEOTIDE SEQUENCE</scope>
    <source>
        <strain evidence="3">3462-1</strain>
    </source>
</reference>
<evidence type="ECO:0000259" key="2">
    <source>
        <dbReference type="Pfam" id="PF13439"/>
    </source>
</evidence>
<dbReference type="PANTHER" id="PTHR12526">
    <property type="entry name" value="GLYCOSYLTRANSFERASE"/>
    <property type="match status" value="1"/>
</dbReference>
<proteinExistence type="predicted"/>
<dbReference type="RefSeq" id="WP_353686475.1">
    <property type="nucleotide sequence ID" value="NZ_CP144374.1"/>
</dbReference>
<dbReference type="Gene3D" id="3.40.50.2000">
    <property type="entry name" value="Glycogen Phosphorylase B"/>
    <property type="match status" value="2"/>
</dbReference>
<dbReference type="KEGG" id="tob:V4D31_01455"/>
<dbReference type="EMBL" id="CP144374">
    <property type="protein sequence ID" value="XCH48835.1"/>
    <property type="molecule type" value="Genomic_DNA"/>
</dbReference>